<dbReference type="Proteomes" id="UP000324974">
    <property type="component" value="Chromosome"/>
</dbReference>
<sequence>MTEAEWQTSSNPSLLLQYVAKSATERKLRLVVLECRARVRDLMVYRPYRSAVVVAERYVEGAANATELSRASRAALSAATQIKLLGPVGMFRRRLAWSAVRAAVADASSLGWKVGEAVDAATNAKHVLRPLPVGRVLRCVFGNPFRPVTFSPPWLNPTAVAIATVIYEDRAFDRLPILADALQDAGCEDEAILGHCRGDGVHVRGCWVVDGVLGKG</sequence>
<evidence type="ECO:0008006" key="3">
    <source>
        <dbReference type="Google" id="ProtNLM"/>
    </source>
</evidence>
<evidence type="ECO:0000313" key="1">
    <source>
        <dbReference type="EMBL" id="QEL20621.1"/>
    </source>
</evidence>
<name>A0A5C1AN11_9BACT</name>
<dbReference type="KEGG" id="lrs:PX52LOC_07726"/>
<evidence type="ECO:0000313" key="2">
    <source>
        <dbReference type="Proteomes" id="UP000324974"/>
    </source>
</evidence>
<dbReference type="EMBL" id="CP042425">
    <property type="protein sequence ID" value="QEL20621.1"/>
    <property type="molecule type" value="Genomic_DNA"/>
</dbReference>
<keyword evidence="2" id="KW-1185">Reference proteome</keyword>
<proteinExistence type="predicted"/>
<protein>
    <recommendedName>
        <fullName evidence="3">SMI1/KNR4 family protein</fullName>
    </recommendedName>
</protein>
<accession>A0A5C1AN11</accession>
<dbReference type="AlphaFoldDB" id="A0A5C1AN11"/>
<gene>
    <name evidence="1" type="ORF">PX52LOC_07726</name>
</gene>
<organism evidence="1 2">
    <name type="scientific">Limnoglobus roseus</name>
    <dbReference type="NCBI Taxonomy" id="2598579"/>
    <lineage>
        <taxon>Bacteria</taxon>
        <taxon>Pseudomonadati</taxon>
        <taxon>Planctomycetota</taxon>
        <taxon>Planctomycetia</taxon>
        <taxon>Gemmatales</taxon>
        <taxon>Gemmataceae</taxon>
        <taxon>Limnoglobus</taxon>
    </lineage>
</organism>
<reference evidence="2" key="1">
    <citation type="submission" date="2019-08" db="EMBL/GenBank/DDBJ databases">
        <title>Limnoglobus roseus gen. nov., sp. nov., a novel freshwater planctomycete with a giant genome from the family Gemmataceae.</title>
        <authorList>
            <person name="Kulichevskaya I.S."/>
            <person name="Naumoff D.G."/>
            <person name="Miroshnikov K."/>
            <person name="Ivanova A."/>
            <person name="Philippov D.A."/>
            <person name="Hakobyan A."/>
            <person name="Rijpstra I.C."/>
            <person name="Sinninghe Damste J.S."/>
            <person name="Liesack W."/>
            <person name="Dedysh S.N."/>
        </authorList>
    </citation>
    <scope>NUCLEOTIDE SEQUENCE [LARGE SCALE GENOMIC DNA]</scope>
    <source>
        <strain evidence="2">PX52</strain>
    </source>
</reference>
<dbReference type="RefSeq" id="WP_246173584.1">
    <property type="nucleotide sequence ID" value="NZ_CP042425.1"/>
</dbReference>